<dbReference type="InterPro" id="IPR050083">
    <property type="entry name" value="HtpX_protease"/>
</dbReference>
<organism evidence="13 14">
    <name type="scientific">Candidatus Propionivibrio dominans</name>
    <dbReference type="NCBI Taxonomy" id="2954373"/>
    <lineage>
        <taxon>Bacteria</taxon>
        <taxon>Pseudomonadati</taxon>
        <taxon>Pseudomonadota</taxon>
        <taxon>Betaproteobacteria</taxon>
        <taxon>Rhodocyclales</taxon>
        <taxon>Rhodocyclaceae</taxon>
        <taxon>Propionivibrio</taxon>
    </lineage>
</organism>
<feature type="transmembrane region" description="Helical" evidence="11">
    <location>
        <begin position="116"/>
        <end position="146"/>
    </location>
</feature>
<evidence type="ECO:0000256" key="7">
    <source>
        <dbReference type="ARBA" id="ARBA00022989"/>
    </source>
</evidence>
<evidence type="ECO:0000256" key="1">
    <source>
        <dbReference type="ARBA" id="ARBA00022475"/>
    </source>
</evidence>
<evidence type="ECO:0000256" key="8">
    <source>
        <dbReference type="ARBA" id="ARBA00023049"/>
    </source>
</evidence>
<sequence length="207" mass="23243">MHESGSYENVFQVRIGSTDFQRKIIDDPRARDPGRTRPVGHQRACRGRGLRADLHREIRVSVIDARRVFAVTVPEGGGHRLFVSNFLIMTFTPEALRGVLAHEYGHMRQKHPAKQAVLLGLVAGVKMTAGIPLLAGLAILFLYLWMLREWEFIADSEALRLAGSESLKKAFHEYHVVSGDTVEASLFSEIFSGHPSFARRWARIAGR</sequence>
<dbReference type="GO" id="GO:0046872">
    <property type="term" value="F:metal ion binding"/>
    <property type="evidence" value="ECO:0007669"/>
    <property type="project" value="UniProtKB-KW"/>
</dbReference>
<dbReference type="PANTHER" id="PTHR43221:SF2">
    <property type="entry name" value="PROTEASE HTPX HOMOLOG"/>
    <property type="match status" value="1"/>
</dbReference>
<keyword evidence="3 11" id="KW-0812">Transmembrane</keyword>
<name>A0A9D7F9N3_9RHOO</name>
<evidence type="ECO:0000256" key="11">
    <source>
        <dbReference type="SAM" id="Phobius"/>
    </source>
</evidence>
<evidence type="ECO:0000256" key="4">
    <source>
        <dbReference type="ARBA" id="ARBA00022723"/>
    </source>
</evidence>
<keyword evidence="4" id="KW-0479">Metal-binding</keyword>
<evidence type="ECO:0000256" key="9">
    <source>
        <dbReference type="ARBA" id="ARBA00023136"/>
    </source>
</evidence>
<comment type="similarity">
    <text evidence="10">Belongs to the peptidase M48 family.</text>
</comment>
<reference evidence="13" key="1">
    <citation type="submission" date="2020-10" db="EMBL/GenBank/DDBJ databases">
        <title>Connecting structure to function with the recovery of over 1000 high-quality activated sludge metagenome-assembled genomes encoding full-length rRNA genes using long-read sequencing.</title>
        <authorList>
            <person name="Singleton C.M."/>
            <person name="Petriglieri F."/>
            <person name="Kristensen J.M."/>
            <person name="Kirkegaard R.H."/>
            <person name="Michaelsen T.Y."/>
            <person name="Andersen M.H."/>
            <person name="Karst S.M."/>
            <person name="Dueholm M.S."/>
            <person name="Nielsen P.H."/>
            <person name="Albertsen M."/>
        </authorList>
    </citation>
    <scope>NUCLEOTIDE SEQUENCE</scope>
    <source>
        <strain evidence="13">EsbW_18-Q3-R4-48_MAXAC.044</strain>
    </source>
</reference>
<comment type="cofactor">
    <cofactor evidence="10">
        <name>Zn(2+)</name>
        <dbReference type="ChEBI" id="CHEBI:29105"/>
    </cofactor>
    <text evidence="10">Binds 1 zinc ion per subunit.</text>
</comment>
<keyword evidence="9 11" id="KW-0472">Membrane</keyword>
<dbReference type="GO" id="GO:0006508">
    <property type="term" value="P:proteolysis"/>
    <property type="evidence" value="ECO:0007669"/>
    <property type="project" value="UniProtKB-KW"/>
</dbReference>
<evidence type="ECO:0000313" key="14">
    <source>
        <dbReference type="Proteomes" id="UP000886602"/>
    </source>
</evidence>
<dbReference type="AlphaFoldDB" id="A0A9D7F9N3"/>
<evidence type="ECO:0000256" key="6">
    <source>
        <dbReference type="ARBA" id="ARBA00022833"/>
    </source>
</evidence>
<keyword evidence="6 10" id="KW-0862">Zinc</keyword>
<evidence type="ECO:0000313" key="13">
    <source>
        <dbReference type="EMBL" id="MBK7424719.1"/>
    </source>
</evidence>
<dbReference type="Gene3D" id="3.30.2010.10">
    <property type="entry name" value="Metalloproteases ('zincins'), catalytic domain"/>
    <property type="match status" value="1"/>
</dbReference>
<dbReference type="PANTHER" id="PTHR43221">
    <property type="entry name" value="PROTEASE HTPX"/>
    <property type="match status" value="1"/>
</dbReference>
<keyword evidence="7 11" id="KW-1133">Transmembrane helix</keyword>
<feature type="domain" description="Peptidase M48" evidence="12">
    <location>
        <begin position="78"/>
        <end position="205"/>
    </location>
</feature>
<dbReference type="Pfam" id="PF01435">
    <property type="entry name" value="Peptidase_M48"/>
    <property type="match status" value="1"/>
</dbReference>
<protein>
    <submittedName>
        <fullName evidence="13">M48 family metalloprotease</fullName>
    </submittedName>
</protein>
<gene>
    <name evidence="13" type="ORF">IPJ48_17455</name>
</gene>
<accession>A0A9D7F9N3</accession>
<evidence type="ECO:0000256" key="10">
    <source>
        <dbReference type="RuleBase" id="RU003983"/>
    </source>
</evidence>
<proteinExistence type="inferred from homology"/>
<keyword evidence="8 10" id="KW-0482">Metalloprotease</keyword>
<dbReference type="InterPro" id="IPR001915">
    <property type="entry name" value="Peptidase_M48"/>
</dbReference>
<dbReference type="GO" id="GO:0004222">
    <property type="term" value="F:metalloendopeptidase activity"/>
    <property type="evidence" value="ECO:0007669"/>
    <property type="project" value="InterPro"/>
</dbReference>
<keyword evidence="5 10" id="KW-0378">Hydrolase</keyword>
<comment type="caution">
    <text evidence="13">The sequence shown here is derived from an EMBL/GenBank/DDBJ whole genome shotgun (WGS) entry which is preliminary data.</text>
</comment>
<dbReference type="Proteomes" id="UP000886602">
    <property type="component" value="Unassembled WGS sequence"/>
</dbReference>
<evidence type="ECO:0000256" key="3">
    <source>
        <dbReference type="ARBA" id="ARBA00022692"/>
    </source>
</evidence>
<evidence type="ECO:0000256" key="2">
    <source>
        <dbReference type="ARBA" id="ARBA00022670"/>
    </source>
</evidence>
<dbReference type="EMBL" id="JADJNC010000044">
    <property type="protein sequence ID" value="MBK7424719.1"/>
    <property type="molecule type" value="Genomic_DNA"/>
</dbReference>
<keyword evidence="2 10" id="KW-0645">Protease</keyword>
<evidence type="ECO:0000259" key="12">
    <source>
        <dbReference type="Pfam" id="PF01435"/>
    </source>
</evidence>
<evidence type="ECO:0000256" key="5">
    <source>
        <dbReference type="ARBA" id="ARBA00022801"/>
    </source>
</evidence>
<keyword evidence="1" id="KW-1003">Cell membrane</keyword>